<proteinExistence type="predicted"/>
<keyword evidence="2" id="KW-1185">Reference proteome</keyword>
<accession>W4VCM6</accession>
<evidence type="ECO:0000313" key="1">
    <source>
        <dbReference type="EMBL" id="GAE90921.1"/>
    </source>
</evidence>
<dbReference type="Proteomes" id="UP000019109">
    <property type="component" value="Unassembled WGS sequence"/>
</dbReference>
<evidence type="ECO:0000313" key="2">
    <source>
        <dbReference type="Proteomes" id="UP000019109"/>
    </source>
</evidence>
<comment type="caution">
    <text evidence="1">The sequence shown here is derived from an EMBL/GenBank/DDBJ whole genome shotgun (WGS) entry which is preliminary data.</text>
</comment>
<organism evidence="1 2">
    <name type="scientific">Acetivibrio straminisolvens JCM 21531</name>
    <dbReference type="NCBI Taxonomy" id="1294263"/>
    <lineage>
        <taxon>Bacteria</taxon>
        <taxon>Bacillati</taxon>
        <taxon>Bacillota</taxon>
        <taxon>Clostridia</taxon>
        <taxon>Eubacteriales</taxon>
        <taxon>Oscillospiraceae</taxon>
        <taxon>Acetivibrio</taxon>
    </lineage>
</organism>
<dbReference type="OrthoDB" id="2064733at2"/>
<dbReference type="RefSeq" id="WP_038291483.1">
    <property type="nucleotide sequence ID" value="NZ_BAVR01000110.1"/>
</dbReference>
<gene>
    <name evidence="1" type="ORF">JCM21531_4582</name>
</gene>
<dbReference type="AlphaFoldDB" id="W4VCM6"/>
<dbReference type="EMBL" id="BAVR01000110">
    <property type="protein sequence ID" value="GAE90921.1"/>
    <property type="molecule type" value="Genomic_DNA"/>
</dbReference>
<protein>
    <submittedName>
        <fullName evidence="1">Uncharacterized protein</fullName>
    </submittedName>
</protein>
<dbReference type="STRING" id="1294263.JCM21531_4582"/>
<sequence length="126" mass="15066">MVKLIEDILNYIAMQEASSLLKNAEKMVGKHLLRMISINIADWLRLENKRDIWMKEGKRSKSKPLILNYNYPWCQNLKRLIEEDEFFSKTFSIEGNELYYSLHMSNEDRQKAKHLAGERYDPPLMR</sequence>
<reference evidence="1" key="1">
    <citation type="journal article" date="2014" name="Genome Announc.">
        <title>Draft Genome Sequence of Clostridium straminisolvens Strain JCM 21531T, Isolated from a Cellulose-Degrading Bacterial Community.</title>
        <authorList>
            <person name="Yuki M."/>
            <person name="Oshima K."/>
            <person name="Suda W."/>
            <person name="Sakamoto M."/>
            <person name="Kitamura K."/>
            <person name="Iida T."/>
            <person name="Hattori M."/>
            <person name="Ohkuma M."/>
        </authorList>
    </citation>
    <scope>NUCLEOTIDE SEQUENCE [LARGE SCALE GENOMIC DNA]</scope>
    <source>
        <strain evidence="1">JCM 21531</strain>
    </source>
</reference>
<name>W4VCM6_9FIRM</name>